<keyword evidence="6" id="KW-0175">Coiled coil</keyword>
<evidence type="ECO:0000256" key="5">
    <source>
        <dbReference type="PROSITE-ProRule" id="PRU00042"/>
    </source>
</evidence>
<dbReference type="AlphaFoldDB" id="A0AAD9GY01"/>
<dbReference type="Pfam" id="PF00096">
    <property type="entry name" value="zf-C2H2"/>
    <property type="match status" value="3"/>
</dbReference>
<dbReference type="GO" id="GO:0000978">
    <property type="term" value="F:RNA polymerase II cis-regulatory region sequence-specific DNA binding"/>
    <property type="evidence" value="ECO:0007669"/>
    <property type="project" value="TreeGrafter"/>
</dbReference>
<evidence type="ECO:0000256" key="1">
    <source>
        <dbReference type="ARBA" id="ARBA00022723"/>
    </source>
</evidence>
<feature type="domain" description="C2H2-type" evidence="8">
    <location>
        <begin position="222"/>
        <end position="251"/>
    </location>
</feature>
<evidence type="ECO:0000256" key="3">
    <source>
        <dbReference type="ARBA" id="ARBA00022771"/>
    </source>
</evidence>
<evidence type="ECO:0000256" key="4">
    <source>
        <dbReference type="ARBA" id="ARBA00022833"/>
    </source>
</evidence>
<dbReference type="PANTHER" id="PTHR23235:SF120">
    <property type="entry name" value="KRUPPEL-LIKE FACTOR 15"/>
    <property type="match status" value="1"/>
</dbReference>
<dbReference type="InterPro" id="IPR036236">
    <property type="entry name" value="Znf_C2H2_sf"/>
</dbReference>
<proteinExistence type="predicted"/>
<protein>
    <submittedName>
        <fullName evidence="9">Zinc finger protein ZIC 3</fullName>
    </submittedName>
</protein>
<keyword evidence="3 5" id="KW-0863">Zinc-finger</keyword>
<dbReference type="Gene3D" id="3.30.160.60">
    <property type="entry name" value="Classic Zinc Finger"/>
    <property type="match status" value="4"/>
</dbReference>
<keyword evidence="10" id="KW-1185">Reference proteome</keyword>
<dbReference type="FunFam" id="3.30.160.60:FF:002155">
    <property type="entry name" value="Zinc finger protein ZIC 3"/>
    <property type="match status" value="1"/>
</dbReference>
<feature type="domain" description="C2H2-type" evidence="8">
    <location>
        <begin position="162"/>
        <end position="191"/>
    </location>
</feature>
<keyword evidence="4" id="KW-0862">Zinc</keyword>
<dbReference type="PROSITE" id="PS50157">
    <property type="entry name" value="ZINC_FINGER_C2H2_2"/>
    <property type="match status" value="4"/>
</dbReference>
<reference evidence="9" key="1">
    <citation type="submission" date="2023-08" db="EMBL/GenBank/DDBJ databases">
        <title>Reference Genome Resource for the Citrus Pathogen Phytophthora citrophthora.</title>
        <authorList>
            <person name="Moller H."/>
            <person name="Coetzee B."/>
            <person name="Rose L.J."/>
            <person name="Van Niekerk J.M."/>
        </authorList>
    </citation>
    <scope>NUCLEOTIDE SEQUENCE</scope>
    <source>
        <strain evidence="9">STE-U-9442</strain>
    </source>
</reference>
<dbReference type="PANTHER" id="PTHR23235">
    <property type="entry name" value="KRUEPPEL-LIKE TRANSCRIPTION FACTOR"/>
    <property type="match status" value="1"/>
</dbReference>
<evidence type="ECO:0000313" key="9">
    <source>
        <dbReference type="EMBL" id="KAK1947159.1"/>
    </source>
</evidence>
<keyword evidence="2" id="KW-0677">Repeat</keyword>
<dbReference type="FunFam" id="3.30.160.60:FF:002088">
    <property type="entry name" value="Zinc finger protein ZIC 3"/>
    <property type="match status" value="1"/>
</dbReference>
<dbReference type="FunFam" id="3.30.160.60:FF:000072">
    <property type="entry name" value="zinc finger protein 143 isoform X1"/>
    <property type="match status" value="1"/>
</dbReference>
<keyword evidence="1" id="KW-0479">Metal-binding</keyword>
<evidence type="ECO:0000256" key="7">
    <source>
        <dbReference type="SAM" id="MobiDB-lite"/>
    </source>
</evidence>
<dbReference type="GO" id="GO:0000981">
    <property type="term" value="F:DNA-binding transcription factor activity, RNA polymerase II-specific"/>
    <property type="evidence" value="ECO:0007669"/>
    <property type="project" value="TreeGrafter"/>
</dbReference>
<evidence type="ECO:0000313" key="10">
    <source>
        <dbReference type="Proteomes" id="UP001259832"/>
    </source>
</evidence>
<feature type="region of interest" description="Disordered" evidence="7">
    <location>
        <begin position="132"/>
        <end position="157"/>
    </location>
</feature>
<sequence>MRQIPGDGFVLQNEYQPIAEKQFKSSTYLRDRGDSPQERLHTIGAFQVFDRTAMDTNQQHLAMAGAYIPADMDLHTMAVVQPLPPPVNTSMGMTMTATGDLLQDVKFCPNSASPAPMLQDVKVGLDPVSPGHMLQDIKLGPDPASPAPSSISSREKWQQKRHVCQTPDCGKSFDSKWALIRHIRVHTGEKPFPCTYPSCDKSFAEKSAMTRHLQTHSRDKPYKCTYADCTKSFKGKDYLEFHLKIHAEGNPYACDHPTCSKTFCSPKSLKKHIRLWHNPGGKSTSMEQQLRERIIKMATRNKEKTRKFESTIRNLMEENEALKRRIVELEGPNHLLQQRL</sequence>
<accession>A0AAD9GY01</accession>
<feature type="coiled-coil region" evidence="6">
    <location>
        <begin position="305"/>
        <end position="332"/>
    </location>
</feature>
<dbReference type="SUPFAM" id="SSF57667">
    <property type="entry name" value="beta-beta-alpha zinc fingers"/>
    <property type="match status" value="2"/>
</dbReference>
<dbReference type="EMBL" id="JASMQC010000002">
    <property type="protein sequence ID" value="KAK1947159.1"/>
    <property type="molecule type" value="Genomic_DNA"/>
</dbReference>
<evidence type="ECO:0000259" key="8">
    <source>
        <dbReference type="PROSITE" id="PS50157"/>
    </source>
</evidence>
<gene>
    <name evidence="9" type="ORF">P3T76_001169</name>
</gene>
<name>A0AAD9GY01_9STRA</name>
<dbReference type="FunFam" id="3.30.160.60:FF:000125">
    <property type="entry name" value="Putative zinc finger protein 143"/>
    <property type="match status" value="1"/>
</dbReference>
<dbReference type="Proteomes" id="UP001259832">
    <property type="component" value="Unassembled WGS sequence"/>
</dbReference>
<dbReference type="InterPro" id="IPR013087">
    <property type="entry name" value="Znf_C2H2_type"/>
</dbReference>
<organism evidence="9 10">
    <name type="scientific">Phytophthora citrophthora</name>
    <dbReference type="NCBI Taxonomy" id="4793"/>
    <lineage>
        <taxon>Eukaryota</taxon>
        <taxon>Sar</taxon>
        <taxon>Stramenopiles</taxon>
        <taxon>Oomycota</taxon>
        <taxon>Peronosporomycetes</taxon>
        <taxon>Peronosporales</taxon>
        <taxon>Peronosporaceae</taxon>
        <taxon>Phytophthora</taxon>
    </lineage>
</organism>
<dbReference type="SMART" id="SM00355">
    <property type="entry name" value="ZnF_C2H2"/>
    <property type="match status" value="4"/>
</dbReference>
<feature type="domain" description="C2H2-type" evidence="8">
    <location>
        <begin position="252"/>
        <end position="277"/>
    </location>
</feature>
<evidence type="ECO:0000256" key="6">
    <source>
        <dbReference type="SAM" id="Coils"/>
    </source>
</evidence>
<feature type="domain" description="C2H2-type" evidence="8">
    <location>
        <begin position="192"/>
        <end position="221"/>
    </location>
</feature>
<dbReference type="GO" id="GO:0008270">
    <property type="term" value="F:zinc ion binding"/>
    <property type="evidence" value="ECO:0007669"/>
    <property type="project" value="UniProtKB-KW"/>
</dbReference>
<evidence type="ECO:0000256" key="2">
    <source>
        <dbReference type="ARBA" id="ARBA00022737"/>
    </source>
</evidence>
<dbReference type="PROSITE" id="PS00028">
    <property type="entry name" value="ZINC_FINGER_C2H2_1"/>
    <property type="match status" value="4"/>
</dbReference>
<comment type="caution">
    <text evidence="9">The sequence shown here is derived from an EMBL/GenBank/DDBJ whole genome shotgun (WGS) entry which is preliminary data.</text>
</comment>